<accession>A0A7S3XFS9</accession>
<sequence>MGFAMGGAGAVGNVDGMLPFVGALSPEESAGVYQQGQQQQLQGPLGAGAVPPGQYNAYGGDVMAMHSQQRLPAMAASGSSSGAYGAQMSGWAGYNAMGGAPGQAMGGSGAPMGALPMPPMSAQSMGYGGGPNHVMSELPSALTLFEDDDLFHDLGF</sequence>
<gene>
    <name evidence="1" type="ORF">PSAL00342_LOCUS7423</name>
</gene>
<dbReference type="EMBL" id="HBIS01009025">
    <property type="protein sequence ID" value="CAE0613524.1"/>
    <property type="molecule type" value="Transcribed_RNA"/>
</dbReference>
<dbReference type="AlphaFoldDB" id="A0A7S3XFS9"/>
<reference evidence="1" key="1">
    <citation type="submission" date="2021-01" db="EMBL/GenBank/DDBJ databases">
        <authorList>
            <person name="Corre E."/>
            <person name="Pelletier E."/>
            <person name="Niang G."/>
            <person name="Scheremetjew M."/>
            <person name="Finn R."/>
            <person name="Kale V."/>
            <person name="Holt S."/>
            <person name="Cochrane G."/>
            <person name="Meng A."/>
            <person name="Brown T."/>
            <person name="Cohen L."/>
        </authorList>
    </citation>
    <scope>NUCLEOTIDE SEQUENCE</scope>
    <source>
        <strain evidence="1">CCMP1897</strain>
    </source>
</reference>
<evidence type="ECO:0000313" key="1">
    <source>
        <dbReference type="EMBL" id="CAE0613524.1"/>
    </source>
</evidence>
<proteinExistence type="predicted"/>
<organism evidence="1">
    <name type="scientific">Picocystis salinarum</name>
    <dbReference type="NCBI Taxonomy" id="88271"/>
    <lineage>
        <taxon>Eukaryota</taxon>
        <taxon>Viridiplantae</taxon>
        <taxon>Chlorophyta</taxon>
        <taxon>Picocystophyceae</taxon>
        <taxon>Picocystales</taxon>
        <taxon>Picocystaceae</taxon>
        <taxon>Picocystis</taxon>
    </lineage>
</organism>
<name>A0A7S3XFS9_9CHLO</name>
<protein>
    <submittedName>
        <fullName evidence="1">Uncharacterized protein</fullName>
    </submittedName>
</protein>